<dbReference type="Pfam" id="PF02515">
    <property type="entry name" value="CoA_transf_3"/>
    <property type="match status" value="1"/>
</dbReference>
<evidence type="ECO:0000313" key="2">
    <source>
        <dbReference type="EMBL" id="QCO57045.1"/>
    </source>
</evidence>
<dbReference type="Gene3D" id="3.40.50.10540">
    <property type="entry name" value="Crotonobetainyl-coa:carnitine coa-transferase, domain 1"/>
    <property type="match status" value="1"/>
</dbReference>
<gene>
    <name evidence="2" type="ORF">EOK75_14740</name>
</gene>
<keyword evidence="2" id="KW-0614">Plasmid</keyword>
<protein>
    <submittedName>
        <fullName evidence="2">CoA transferase</fullName>
    </submittedName>
</protein>
<evidence type="ECO:0000256" key="1">
    <source>
        <dbReference type="ARBA" id="ARBA00022679"/>
    </source>
</evidence>
<dbReference type="PANTHER" id="PTHR48207:SF3">
    <property type="entry name" value="SUCCINATE--HYDROXYMETHYLGLUTARATE COA-TRANSFERASE"/>
    <property type="match status" value="1"/>
</dbReference>
<dbReference type="GO" id="GO:0008410">
    <property type="term" value="F:CoA-transferase activity"/>
    <property type="evidence" value="ECO:0007669"/>
    <property type="project" value="TreeGrafter"/>
</dbReference>
<dbReference type="AlphaFoldDB" id="A0A4P8EJZ8"/>
<dbReference type="InterPro" id="IPR050483">
    <property type="entry name" value="CoA-transferase_III_domain"/>
</dbReference>
<reference evidence="2 3" key="1">
    <citation type="submission" date="2019-05" db="EMBL/GenBank/DDBJ databases">
        <title>Pseudorhodobacter turbinis sp. nov., isolated from the gut of the Korean turban shell.</title>
        <authorList>
            <person name="Jeong Y.-S."/>
            <person name="Kang W.-R."/>
            <person name="Bae J.-W."/>
        </authorList>
    </citation>
    <scope>NUCLEOTIDE SEQUENCE [LARGE SCALE GENOMIC DNA]</scope>
    <source>
        <strain evidence="2 3">S12M18</strain>
        <plasmid evidence="2 3">unnamed1</plasmid>
    </source>
</reference>
<dbReference type="InterPro" id="IPR044855">
    <property type="entry name" value="CoA-Trfase_III_dom3_sf"/>
</dbReference>
<name>A0A4P8EJZ8_9RHOB</name>
<dbReference type="InterPro" id="IPR003673">
    <property type="entry name" value="CoA-Trfase_fam_III"/>
</dbReference>
<evidence type="ECO:0000313" key="3">
    <source>
        <dbReference type="Proteomes" id="UP000298631"/>
    </source>
</evidence>
<dbReference type="InterPro" id="IPR023606">
    <property type="entry name" value="CoA-Trfase_III_dom_1_sf"/>
</dbReference>
<organism evidence="2 3">
    <name type="scientific">Pseudorhodobacter turbinis</name>
    <dbReference type="NCBI Taxonomy" id="2500533"/>
    <lineage>
        <taxon>Bacteria</taxon>
        <taxon>Pseudomonadati</taxon>
        <taxon>Pseudomonadota</taxon>
        <taxon>Alphaproteobacteria</taxon>
        <taxon>Rhodobacterales</taxon>
        <taxon>Paracoccaceae</taxon>
        <taxon>Pseudorhodobacter</taxon>
    </lineage>
</organism>
<dbReference type="PANTHER" id="PTHR48207">
    <property type="entry name" value="SUCCINATE--HYDROXYMETHYLGLUTARATE COA-TRANSFERASE"/>
    <property type="match status" value="1"/>
</dbReference>
<accession>A0A4P8EJZ8</accession>
<dbReference type="RefSeq" id="WP_137194853.1">
    <property type="nucleotide sequence ID" value="NZ_CP039965.1"/>
</dbReference>
<dbReference type="OrthoDB" id="7208981at2"/>
<sequence length="395" mass="40730">MKPLQGIRVLDLTRVLAGPFCTALMADLGAEVIKIEPPQGDDYRHIGPFVDGHSALFALTNRGKSSVVLDLKADEGKAVARQLAATCDVVVENFRPGVAAKLGLGVEALRKDNPALIYCSISGFGQDGPYSDLPAYDIVVQAMSGLMEANGEEGGAPLKVGEALGDLMAGLYAAWGIAAALVGRAQTGQGASLDVAMFDALFSLLPTSHAIHFYAKSAVERVGNRHPLSTPFGAYATSDGHAIIAVLGDRQFAALCDLIGAPEAASDPRFASDEARTQNEPVLKALIEAWTGKLTTAHAVEGLRAAHIPTAPILTMAEAASSPHAIARGLVSDIPHHGLGTAPVIGQPIRFNGEKPVASSGAPALGGGSRAVMASLGLTEDQISGLIAAGIVRTE</sequence>
<geneLocation type="plasmid" evidence="2 3">
    <name>unnamed1</name>
</geneLocation>
<dbReference type="SUPFAM" id="SSF89796">
    <property type="entry name" value="CoA-transferase family III (CaiB/BaiF)"/>
    <property type="match status" value="1"/>
</dbReference>
<keyword evidence="1 2" id="KW-0808">Transferase</keyword>
<dbReference type="KEGG" id="pseb:EOK75_14740"/>
<proteinExistence type="predicted"/>
<dbReference type="Proteomes" id="UP000298631">
    <property type="component" value="Plasmid unnamed1"/>
</dbReference>
<keyword evidence="3" id="KW-1185">Reference proteome</keyword>
<dbReference type="EMBL" id="CP039965">
    <property type="protein sequence ID" value="QCO57045.1"/>
    <property type="molecule type" value="Genomic_DNA"/>
</dbReference>
<dbReference type="Gene3D" id="3.30.1540.10">
    <property type="entry name" value="formyl-coa transferase, domain 3"/>
    <property type="match status" value="1"/>
</dbReference>